<dbReference type="InterPro" id="IPR003661">
    <property type="entry name" value="HisK_dim/P_dom"/>
</dbReference>
<dbReference type="EC" id="2.7.13.3" evidence="2"/>
<dbReference type="Pfam" id="PF00512">
    <property type="entry name" value="HisKA"/>
    <property type="match status" value="1"/>
</dbReference>
<evidence type="ECO:0000256" key="6">
    <source>
        <dbReference type="ARBA" id="ARBA00022777"/>
    </source>
</evidence>
<accession>A0A919S2D5</accession>
<keyword evidence="6" id="KW-0418">Kinase</keyword>
<evidence type="ECO:0000256" key="9">
    <source>
        <dbReference type="SAM" id="Phobius"/>
    </source>
</evidence>
<dbReference type="AlphaFoldDB" id="A0A919S2D5"/>
<dbReference type="PANTHER" id="PTHR43711:SF26">
    <property type="entry name" value="SENSOR HISTIDINE KINASE RCSC"/>
    <property type="match status" value="1"/>
</dbReference>
<dbReference type="CDD" id="cd16922">
    <property type="entry name" value="HATPase_EvgS-ArcB-TorS-like"/>
    <property type="match status" value="1"/>
</dbReference>
<dbReference type="SMART" id="SM00091">
    <property type="entry name" value="PAS"/>
    <property type="match status" value="1"/>
</dbReference>
<keyword evidence="9" id="KW-0812">Transmembrane</keyword>
<dbReference type="Pfam" id="PF04392">
    <property type="entry name" value="ABC_sub_bind"/>
    <property type="match status" value="1"/>
</dbReference>
<evidence type="ECO:0000259" key="12">
    <source>
        <dbReference type="SMART" id="SM00388"/>
    </source>
</evidence>
<dbReference type="Proteomes" id="UP000679179">
    <property type="component" value="Unassembled WGS sequence"/>
</dbReference>
<dbReference type="Gene3D" id="3.30.565.10">
    <property type="entry name" value="Histidine kinase-like ATPase, C-terminal domain"/>
    <property type="match status" value="1"/>
</dbReference>
<dbReference type="PRINTS" id="PR00344">
    <property type="entry name" value="BCTRLSENSOR"/>
</dbReference>
<dbReference type="FunFam" id="3.30.565.10:FF:000037">
    <property type="entry name" value="Hybrid sensor histidine kinase/response regulator"/>
    <property type="match status" value="1"/>
</dbReference>
<evidence type="ECO:0000256" key="1">
    <source>
        <dbReference type="ARBA" id="ARBA00000085"/>
    </source>
</evidence>
<gene>
    <name evidence="13" type="ORF">CPJCM30710_27520</name>
</gene>
<dbReference type="CDD" id="cd00082">
    <property type="entry name" value="HisKA"/>
    <property type="match status" value="1"/>
</dbReference>
<evidence type="ECO:0000313" key="14">
    <source>
        <dbReference type="Proteomes" id="UP000679179"/>
    </source>
</evidence>
<dbReference type="CDD" id="cd00130">
    <property type="entry name" value="PAS"/>
    <property type="match status" value="1"/>
</dbReference>
<dbReference type="InterPro" id="IPR000014">
    <property type="entry name" value="PAS"/>
</dbReference>
<dbReference type="InterPro" id="IPR007487">
    <property type="entry name" value="ABC_transpt-TYRBP-like"/>
</dbReference>
<keyword evidence="4" id="KW-0808">Transferase</keyword>
<keyword evidence="9" id="KW-0472">Membrane</keyword>
<dbReference type="InterPro" id="IPR003594">
    <property type="entry name" value="HATPase_dom"/>
</dbReference>
<feature type="domain" description="Histidine kinase/HSP90-like ATPase" evidence="11">
    <location>
        <begin position="564"/>
        <end position="676"/>
    </location>
</feature>
<keyword evidence="8" id="KW-0902">Two-component regulatory system</keyword>
<dbReference type="PANTHER" id="PTHR43711">
    <property type="entry name" value="TWO-COMPONENT HISTIDINE KINASE"/>
    <property type="match status" value="1"/>
</dbReference>
<keyword evidence="14" id="KW-1185">Reference proteome</keyword>
<dbReference type="InterPro" id="IPR036890">
    <property type="entry name" value="HATPase_C_sf"/>
</dbReference>
<feature type="transmembrane region" description="Helical" evidence="9">
    <location>
        <begin position="272"/>
        <end position="295"/>
    </location>
</feature>
<dbReference type="EMBL" id="BOPZ01000027">
    <property type="protein sequence ID" value="GIM30086.1"/>
    <property type="molecule type" value="Genomic_DNA"/>
</dbReference>
<dbReference type="InterPro" id="IPR035965">
    <property type="entry name" value="PAS-like_dom_sf"/>
</dbReference>
<reference evidence="13" key="1">
    <citation type="submission" date="2021-03" db="EMBL/GenBank/DDBJ databases">
        <title>Taxonomic study of Clostridium polyendosporum from meadow-gley soil under rice.</title>
        <authorList>
            <person name="Kobayashi H."/>
            <person name="Tanizawa Y."/>
            <person name="Yagura M."/>
        </authorList>
    </citation>
    <scope>NUCLEOTIDE SEQUENCE</scope>
    <source>
        <strain evidence="13">JCM 30710</strain>
    </source>
</reference>
<evidence type="ECO:0000313" key="13">
    <source>
        <dbReference type="EMBL" id="GIM30086.1"/>
    </source>
</evidence>
<evidence type="ECO:0000259" key="11">
    <source>
        <dbReference type="SMART" id="SM00387"/>
    </source>
</evidence>
<evidence type="ECO:0000256" key="4">
    <source>
        <dbReference type="ARBA" id="ARBA00022679"/>
    </source>
</evidence>
<organism evidence="13 14">
    <name type="scientific">Clostridium polyendosporum</name>
    <dbReference type="NCBI Taxonomy" id="69208"/>
    <lineage>
        <taxon>Bacteria</taxon>
        <taxon>Bacillati</taxon>
        <taxon>Bacillota</taxon>
        <taxon>Clostridia</taxon>
        <taxon>Eubacteriales</taxon>
        <taxon>Clostridiaceae</taxon>
        <taxon>Clostridium</taxon>
    </lineage>
</organism>
<dbReference type="SUPFAM" id="SSF55785">
    <property type="entry name" value="PYP-like sensor domain (PAS domain)"/>
    <property type="match status" value="1"/>
</dbReference>
<dbReference type="GO" id="GO:0005524">
    <property type="term" value="F:ATP binding"/>
    <property type="evidence" value="ECO:0007669"/>
    <property type="project" value="UniProtKB-KW"/>
</dbReference>
<dbReference type="Pfam" id="PF02518">
    <property type="entry name" value="HATPase_c"/>
    <property type="match status" value="1"/>
</dbReference>
<evidence type="ECO:0000256" key="2">
    <source>
        <dbReference type="ARBA" id="ARBA00012438"/>
    </source>
</evidence>
<evidence type="ECO:0000256" key="5">
    <source>
        <dbReference type="ARBA" id="ARBA00022741"/>
    </source>
</evidence>
<dbReference type="Pfam" id="PF08448">
    <property type="entry name" value="PAS_4"/>
    <property type="match status" value="1"/>
</dbReference>
<dbReference type="InterPro" id="IPR004358">
    <property type="entry name" value="Sig_transdc_His_kin-like_C"/>
</dbReference>
<dbReference type="Gene3D" id="1.10.287.130">
    <property type="match status" value="1"/>
</dbReference>
<proteinExistence type="predicted"/>
<dbReference type="SUPFAM" id="SSF55874">
    <property type="entry name" value="ATPase domain of HSP90 chaperone/DNA topoisomerase II/histidine kinase"/>
    <property type="match status" value="1"/>
</dbReference>
<dbReference type="InterPro" id="IPR050736">
    <property type="entry name" value="Sensor_HK_Regulatory"/>
</dbReference>
<dbReference type="InterPro" id="IPR036097">
    <property type="entry name" value="HisK_dim/P_sf"/>
</dbReference>
<keyword evidence="9" id="KW-1133">Transmembrane helix</keyword>
<dbReference type="SMART" id="SM00387">
    <property type="entry name" value="HATPase_c"/>
    <property type="match status" value="1"/>
</dbReference>
<feature type="domain" description="Signal transduction histidine kinase dimerisation/phosphoacceptor" evidence="12">
    <location>
        <begin position="448"/>
        <end position="518"/>
    </location>
</feature>
<dbReference type="RefSeq" id="WP_212904768.1">
    <property type="nucleotide sequence ID" value="NZ_BOPZ01000027.1"/>
</dbReference>
<dbReference type="SMART" id="SM00388">
    <property type="entry name" value="HisKA"/>
    <property type="match status" value="1"/>
</dbReference>
<dbReference type="Gene3D" id="3.40.50.2300">
    <property type="match status" value="2"/>
</dbReference>
<comment type="catalytic activity">
    <reaction evidence="1">
        <text>ATP + protein L-histidine = ADP + protein N-phospho-L-histidine.</text>
        <dbReference type="EC" id="2.7.13.3"/>
    </reaction>
</comment>
<sequence>MGLGERSWSQYYELYKHSFLNNKFDVIIGLDDNAFNFLLKYGDKLFPNTPVVFSGVYNFNESIISEHPLFTGLVKSSDIQKTIDIALKFHPNTKQIFVVTDNTSMGISYKNSIEDLIPLYKDKVNFLFSDEENITKVKNKISNLPKDTIIYLDAQFKDDAGKNISITKAAEILFKDVNIPVYSKSHSQLKNGSVGGVITYGTDLGKEVGKLALRILDGEKPSDIPVIEDSAHNYVFNYDKLKQFHIDLKTLPKGSQIVNQPSKSYNISKTQVLYLITGIIFISILALAFVITNIYRRRLAERLLFDSENLLYTVMDSTPNIIYMRSPEGKFLRANSTVLSLLNISEKDFENKNLDELINLSIHEKYVLANWINKDEEAWNTGTMYRNEEVILDKKENINKFYDTLRIPLFNDDGTRRGLVLFGLDITDHKNNEENAKLIQEMMHYDKLKTNFFSNISHELRTPLNLIFSALQIIELKTSAFNEEQKSVENYISIMRQNCYRLLRIIGNLIDITKIDAGHFFTQLSNKDIVNVVENIVLSVVNYVENKGISIIFDTEIEEKIMAFDPDAMERIILNLLSNSIKFTPSGGSIEVSIYDKVNSIVISVKDTGVGIPVEKQPSVFEKFVQVDKSLSRNREGSGIGLSLVKELVALHDGTIELESIPGKGSEFRIEIPVRLTHEDENSNDLNIYTSEDKVERIKIEFSDIYN</sequence>
<dbReference type="SUPFAM" id="SSF47384">
    <property type="entry name" value="Homodimeric domain of signal transducing histidine kinase"/>
    <property type="match status" value="1"/>
</dbReference>
<evidence type="ECO:0000256" key="7">
    <source>
        <dbReference type="ARBA" id="ARBA00022840"/>
    </source>
</evidence>
<evidence type="ECO:0000256" key="3">
    <source>
        <dbReference type="ARBA" id="ARBA00022553"/>
    </source>
</evidence>
<name>A0A919S2D5_9CLOT</name>
<dbReference type="InterPro" id="IPR013656">
    <property type="entry name" value="PAS_4"/>
</dbReference>
<feature type="domain" description="PAS" evidence="10">
    <location>
        <begin position="309"/>
        <end position="376"/>
    </location>
</feature>
<keyword evidence="5" id="KW-0547">Nucleotide-binding</keyword>
<keyword evidence="3" id="KW-0597">Phosphoprotein</keyword>
<evidence type="ECO:0000256" key="8">
    <source>
        <dbReference type="ARBA" id="ARBA00023012"/>
    </source>
</evidence>
<keyword evidence="7" id="KW-0067">ATP-binding</keyword>
<comment type="caution">
    <text evidence="13">The sequence shown here is derived from an EMBL/GenBank/DDBJ whole genome shotgun (WGS) entry which is preliminary data.</text>
</comment>
<dbReference type="GO" id="GO:0000155">
    <property type="term" value="F:phosphorelay sensor kinase activity"/>
    <property type="evidence" value="ECO:0007669"/>
    <property type="project" value="InterPro"/>
</dbReference>
<dbReference type="Gene3D" id="3.30.450.20">
    <property type="entry name" value="PAS domain"/>
    <property type="match status" value="1"/>
</dbReference>
<protein>
    <recommendedName>
        <fullName evidence="2">histidine kinase</fullName>
        <ecNumber evidence="2">2.7.13.3</ecNumber>
    </recommendedName>
</protein>
<evidence type="ECO:0000259" key="10">
    <source>
        <dbReference type="SMART" id="SM00091"/>
    </source>
</evidence>